<dbReference type="NCBIfam" id="TIGR03142">
    <property type="entry name" value="cytochro_ccmI"/>
    <property type="match status" value="1"/>
</dbReference>
<keyword evidence="9" id="KW-1185">Reference proteome</keyword>
<feature type="domain" description="Cytochrome c-type biogenesis protein H Ig-like" evidence="6">
    <location>
        <begin position="300"/>
        <end position="408"/>
    </location>
</feature>
<dbReference type="SMART" id="SM00028">
    <property type="entry name" value="TPR"/>
    <property type="match status" value="2"/>
</dbReference>
<feature type="repeat" description="TPR" evidence="5">
    <location>
        <begin position="163"/>
        <end position="196"/>
    </location>
</feature>
<dbReference type="PANTHER" id="PTHR47870">
    <property type="entry name" value="CYTOCHROME C-TYPE BIOGENESIS PROTEIN CCMH"/>
    <property type="match status" value="1"/>
</dbReference>
<dbReference type="InterPro" id="IPR019734">
    <property type="entry name" value="TPR_rpt"/>
</dbReference>
<keyword evidence="2" id="KW-0677">Repeat</keyword>
<dbReference type="Pfam" id="PF23892">
    <property type="entry name" value="Ig_CycH"/>
    <property type="match status" value="1"/>
</dbReference>
<dbReference type="Gene3D" id="1.25.40.10">
    <property type="entry name" value="Tetratricopeptide repeat domain"/>
    <property type="match status" value="1"/>
</dbReference>
<dbReference type="InterPro" id="IPR056412">
    <property type="entry name" value="Ig_CycH"/>
</dbReference>
<comment type="subcellular location">
    <subcellularLocation>
        <location evidence="1">Cell envelope</location>
    </subcellularLocation>
</comment>
<evidence type="ECO:0000259" key="7">
    <source>
        <dbReference type="Pfam" id="PF23914"/>
    </source>
</evidence>
<dbReference type="InterPro" id="IPR051263">
    <property type="entry name" value="C-type_cytochrome_biogenesis"/>
</dbReference>
<dbReference type="InterPro" id="IPR056413">
    <property type="entry name" value="TPR_CcmH_CycH"/>
</dbReference>
<evidence type="ECO:0000256" key="2">
    <source>
        <dbReference type="ARBA" id="ARBA00022737"/>
    </source>
</evidence>
<keyword evidence="4 5" id="KW-0802">TPR repeat</keyword>
<dbReference type="Pfam" id="PF23914">
    <property type="entry name" value="TPR_CcmH_CycH"/>
    <property type="match status" value="1"/>
</dbReference>
<dbReference type="InterPro" id="IPR017560">
    <property type="entry name" value="Cyt_c_biogenesis_CcmI"/>
</dbReference>
<proteinExistence type="predicted"/>
<accession>A0ABS7WUW7</accession>
<evidence type="ECO:0000256" key="4">
    <source>
        <dbReference type="ARBA" id="ARBA00022803"/>
    </source>
</evidence>
<dbReference type="PROSITE" id="PS50005">
    <property type="entry name" value="TPR"/>
    <property type="match status" value="1"/>
</dbReference>
<sequence>MIVLWLLLSLMLLPAVWLVCRPLWRARFERAPVDDPAHTAENVAAYRRRLARLDAARQRDELDAERYAEERLALERGLLDDTGESASPRWRSPRRSPRSGRWLVFVLAAGLVAGSLGLYREEGAVGDLALYTAIQSVRHAPGATPAELVARLETQAERQPGNPKVWLTLAPLYRDAGRLDKAIASLRRAIALTSRRPELLARLAQLEFFAAGRTLTDEVQSLIDETLSRDPRQPIVLGLLGVAAFDRQHYDQAIDYWRRASAGYDDEAAVAALQRGIAIARQRQGESGRAGEGSGSTASLRVRVSLADNLRERVAPDASVFVVARDVDGKLPPLAVERLRVADLPRTVTLDDADAMTPRARLSAVDRVRLVGRVSRQGQAAPRPGDLVGRLGPVTLADDTPVQALRIDHVVE</sequence>
<reference evidence="8 9" key="1">
    <citation type="submission" date="2021-05" db="EMBL/GenBank/DDBJ databases">
        <title>Petroleum and Energy Research Collection (APPE): ex situ preservation of microbial diversity associated with the oil industry and exploitation of its biotechnological potential.</title>
        <authorList>
            <person name="Paixao C.T.M."/>
            <person name="Gomes M.B."/>
            <person name="Oliveira V.M."/>
        </authorList>
    </citation>
    <scope>NUCLEOTIDE SEQUENCE [LARGE SCALE GENOMIC DNA]</scope>
    <source>
        <strain evidence="8 9">LIT2</strain>
    </source>
</reference>
<keyword evidence="3" id="KW-0201">Cytochrome c-type biogenesis</keyword>
<evidence type="ECO:0000256" key="1">
    <source>
        <dbReference type="ARBA" id="ARBA00004196"/>
    </source>
</evidence>
<gene>
    <name evidence="8" type="primary">ccmI</name>
    <name evidence="8" type="ORF">KGQ91_01680</name>
</gene>
<protein>
    <submittedName>
        <fullName evidence="8">C-type cytochrome biogenesis protein CcmI</fullName>
    </submittedName>
</protein>
<organism evidence="8 9">
    <name type="scientific">Modicisalibacter tunisiensis</name>
    <dbReference type="NCBI Taxonomy" id="390637"/>
    <lineage>
        <taxon>Bacteria</taxon>
        <taxon>Pseudomonadati</taxon>
        <taxon>Pseudomonadota</taxon>
        <taxon>Gammaproteobacteria</taxon>
        <taxon>Oceanospirillales</taxon>
        <taxon>Halomonadaceae</taxon>
        <taxon>Modicisalibacter</taxon>
    </lineage>
</organism>
<dbReference type="RefSeq" id="WP_224420118.1">
    <property type="nucleotide sequence ID" value="NZ_JAGXFD010000001.1"/>
</dbReference>
<dbReference type="PANTHER" id="PTHR47870:SF4">
    <property type="entry name" value="CYTOCHROME C-TYPE BIOGENESIS PROTEIN CYCH"/>
    <property type="match status" value="1"/>
</dbReference>
<dbReference type="InterPro" id="IPR011990">
    <property type="entry name" value="TPR-like_helical_dom_sf"/>
</dbReference>
<name>A0ABS7WUW7_9GAMM</name>
<evidence type="ECO:0000256" key="5">
    <source>
        <dbReference type="PROSITE-ProRule" id="PRU00339"/>
    </source>
</evidence>
<feature type="domain" description="Cytochrome c-type biogenesis protein H TPR" evidence="7">
    <location>
        <begin position="151"/>
        <end position="260"/>
    </location>
</feature>
<comment type="caution">
    <text evidence="8">The sequence shown here is derived from an EMBL/GenBank/DDBJ whole genome shotgun (WGS) entry which is preliminary data.</text>
</comment>
<evidence type="ECO:0000256" key="3">
    <source>
        <dbReference type="ARBA" id="ARBA00022748"/>
    </source>
</evidence>
<evidence type="ECO:0000313" key="9">
    <source>
        <dbReference type="Proteomes" id="UP001319883"/>
    </source>
</evidence>
<evidence type="ECO:0000313" key="8">
    <source>
        <dbReference type="EMBL" id="MBZ9566405.1"/>
    </source>
</evidence>
<dbReference type="EMBL" id="JAGXFD010000001">
    <property type="protein sequence ID" value="MBZ9566405.1"/>
    <property type="molecule type" value="Genomic_DNA"/>
</dbReference>
<dbReference type="Proteomes" id="UP001319883">
    <property type="component" value="Unassembled WGS sequence"/>
</dbReference>
<dbReference type="SUPFAM" id="SSF48452">
    <property type="entry name" value="TPR-like"/>
    <property type="match status" value="1"/>
</dbReference>
<evidence type="ECO:0000259" key="6">
    <source>
        <dbReference type="Pfam" id="PF23892"/>
    </source>
</evidence>